<reference evidence="16 17" key="2">
    <citation type="journal article" date="2013" name="Stand. Genomic Sci.">
        <title>Complete genome sequence of Halorhodospira halophila SL1.</title>
        <authorList>
            <person name="Challacombe J.F."/>
            <person name="Majid S."/>
            <person name="Deole R."/>
            <person name="Brettin T.S."/>
            <person name="Bruce D."/>
            <person name="Delano S.F."/>
            <person name="Detter J.C."/>
            <person name="Gleasner C.D."/>
            <person name="Han C.S."/>
            <person name="Misra M."/>
            <person name="Reitenga K.G."/>
            <person name="Mikhailova N."/>
            <person name="Woyke T."/>
            <person name="Pitluck S."/>
            <person name="Nolan M."/>
            <person name="Land M.L."/>
            <person name="Saunders E."/>
            <person name="Tapia R."/>
            <person name="Lapidus A."/>
            <person name="Ivanova N."/>
            <person name="Hoff W.D."/>
        </authorList>
    </citation>
    <scope>NUCLEOTIDE SEQUENCE [LARGE SCALE GENOMIC DNA]</scope>
    <source>
        <strain evidence="17">DSM 244 / SL1</strain>
    </source>
</reference>
<sequence>MRRYETAVSRARGLGSAKNGFHHWWHQRLTALVLVPLMMWLGIGLALQAGADFEAARAWVANPFNATLLIAAIIMLFYHGALGVQVVIEDYVHLEGLKWFGNLAVYFACFLVAVAGILAVIQIVLGG</sequence>
<comment type="subcellular location">
    <subcellularLocation>
        <location evidence="3">Membrane</location>
        <topology evidence="3">Multi-pass membrane protein</topology>
    </subcellularLocation>
</comment>
<dbReference type="OrthoDB" id="9809280at2"/>
<keyword evidence="6" id="KW-0813">Transport</keyword>
<dbReference type="NCBIfam" id="TIGR02968">
    <property type="entry name" value="succ_dehyd_anc"/>
    <property type="match status" value="1"/>
</dbReference>
<protein>
    <recommendedName>
        <fullName evidence="5">Succinate dehydrogenase hydrophobic membrane anchor subunit</fullName>
    </recommendedName>
</protein>
<comment type="cofactor">
    <cofactor evidence="1">
        <name>heme</name>
        <dbReference type="ChEBI" id="CHEBI:30413"/>
    </cofactor>
</comment>
<organism evidence="16 17">
    <name type="scientific">Halorhodospira halophila (strain DSM 244 / SL1)</name>
    <name type="common">Ectothiorhodospira halophila (strain DSM 244 / SL1)</name>
    <dbReference type="NCBI Taxonomy" id="349124"/>
    <lineage>
        <taxon>Bacteria</taxon>
        <taxon>Pseudomonadati</taxon>
        <taxon>Pseudomonadota</taxon>
        <taxon>Gammaproteobacteria</taxon>
        <taxon>Chromatiales</taxon>
        <taxon>Ectothiorhodospiraceae</taxon>
        <taxon>Halorhodospira</taxon>
    </lineage>
</organism>
<evidence type="ECO:0000256" key="5">
    <source>
        <dbReference type="ARBA" id="ARBA00019425"/>
    </source>
</evidence>
<proteinExistence type="predicted"/>
<keyword evidence="14 15" id="KW-0472">Membrane</keyword>
<feature type="transmembrane region" description="Helical" evidence="15">
    <location>
        <begin position="29"/>
        <end position="47"/>
    </location>
</feature>
<dbReference type="GO" id="GO:0020037">
    <property type="term" value="F:heme binding"/>
    <property type="evidence" value="ECO:0007669"/>
    <property type="project" value="InterPro"/>
</dbReference>
<keyword evidence="17" id="KW-1185">Reference proteome</keyword>
<evidence type="ECO:0000256" key="14">
    <source>
        <dbReference type="ARBA" id="ARBA00023136"/>
    </source>
</evidence>
<dbReference type="InterPro" id="IPR000701">
    <property type="entry name" value="SuccDH_FuR_B_TM-su"/>
</dbReference>
<dbReference type="GO" id="GO:0016020">
    <property type="term" value="C:membrane"/>
    <property type="evidence" value="ECO:0007669"/>
    <property type="project" value="UniProtKB-SubCell"/>
</dbReference>
<evidence type="ECO:0000256" key="1">
    <source>
        <dbReference type="ARBA" id="ARBA00001971"/>
    </source>
</evidence>
<keyword evidence="7" id="KW-0816">Tricarboxylic acid cycle</keyword>
<dbReference type="Pfam" id="PF01127">
    <property type="entry name" value="Sdh_cyt"/>
    <property type="match status" value="1"/>
</dbReference>
<dbReference type="InterPro" id="IPR034804">
    <property type="entry name" value="SQR/QFR_C/D"/>
</dbReference>
<name>A1WT28_HALHL</name>
<evidence type="ECO:0000256" key="15">
    <source>
        <dbReference type="SAM" id="Phobius"/>
    </source>
</evidence>
<evidence type="ECO:0000256" key="11">
    <source>
        <dbReference type="ARBA" id="ARBA00022982"/>
    </source>
</evidence>
<dbReference type="RefSeq" id="WP_011812863.1">
    <property type="nucleotide sequence ID" value="NC_008789.1"/>
</dbReference>
<dbReference type="KEGG" id="hha:Hhal_0045"/>
<dbReference type="SUPFAM" id="SSF81343">
    <property type="entry name" value="Fumarate reductase respiratory complex transmembrane subunits"/>
    <property type="match status" value="1"/>
</dbReference>
<dbReference type="UniPathway" id="UPA00223"/>
<evidence type="ECO:0000256" key="12">
    <source>
        <dbReference type="ARBA" id="ARBA00022989"/>
    </source>
</evidence>
<dbReference type="AlphaFoldDB" id="A1WT28"/>
<keyword evidence="8" id="KW-0349">Heme</keyword>
<dbReference type="eggNOG" id="COG2142">
    <property type="taxonomic scope" value="Bacteria"/>
</dbReference>
<evidence type="ECO:0000256" key="6">
    <source>
        <dbReference type="ARBA" id="ARBA00022448"/>
    </source>
</evidence>
<evidence type="ECO:0000313" key="17">
    <source>
        <dbReference type="Proteomes" id="UP000000647"/>
    </source>
</evidence>
<keyword evidence="12 15" id="KW-1133">Transmembrane helix</keyword>
<dbReference type="InterPro" id="IPR014312">
    <property type="entry name" value="Succ_DH_anchor"/>
</dbReference>
<feature type="transmembrane region" description="Helical" evidence="15">
    <location>
        <begin position="100"/>
        <end position="125"/>
    </location>
</feature>
<dbReference type="GO" id="GO:0006099">
    <property type="term" value="P:tricarboxylic acid cycle"/>
    <property type="evidence" value="ECO:0007669"/>
    <property type="project" value="UniProtKB-UniPathway"/>
</dbReference>
<keyword evidence="16" id="KW-0560">Oxidoreductase</keyword>
<comment type="pathway">
    <text evidence="4">Carbohydrate metabolism; tricarboxylic acid cycle.</text>
</comment>
<evidence type="ECO:0000256" key="9">
    <source>
        <dbReference type="ARBA" id="ARBA00022692"/>
    </source>
</evidence>
<reference evidence="17" key="1">
    <citation type="submission" date="2006-12" db="EMBL/GenBank/DDBJ databases">
        <title>Complete sequence of Halorhodospira halophila SL1.</title>
        <authorList>
            <consortium name="US DOE Joint Genome Institute"/>
            <person name="Copeland A."/>
            <person name="Lucas S."/>
            <person name="Lapidus A."/>
            <person name="Barry K."/>
            <person name="Detter J.C."/>
            <person name="Glavina del Rio T."/>
            <person name="Hammon N."/>
            <person name="Israni S."/>
            <person name="Dalin E."/>
            <person name="Tice H."/>
            <person name="Pitluck S."/>
            <person name="Saunders E."/>
            <person name="Brettin T."/>
            <person name="Bruce D."/>
            <person name="Han C."/>
            <person name="Tapia R."/>
            <person name="Schmutz J."/>
            <person name="Larimer F."/>
            <person name="Land M."/>
            <person name="Hauser L."/>
            <person name="Kyrpides N."/>
            <person name="Mikhailova N."/>
            <person name="Hoff W."/>
            <person name="Richardson P."/>
        </authorList>
    </citation>
    <scope>NUCLEOTIDE SEQUENCE [LARGE SCALE GENOMIC DNA]</scope>
    <source>
        <strain evidence="17">DSM 244 / SL1</strain>
    </source>
</reference>
<dbReference type="HOGENOM" id="CLU_151315_0_0_6"/>
<evidence type="ECO:0000256" key="10">
    <source>
        <dbReference type="ARBA" id="ARBA00022723"/>
    </source>
</evidence>
<dbReference type="Proteomes" id="UP000000647">
    <property type="component" value="Chromosome"/>
</dbReference>
<keyword evidence="9 15" id="KW-0812">Transmembrane</keyword>
<comment type="function">
    <text evidence="2">Membrane-anchoring subunit of succinate dehydrogenase (SDH).</text>
</comment>
<dbReference type="GO" id="GO:0016491">
    <property type="term" value="F:oxidoreductase activity"/>
    <property type="evidence" value="ECO:0007669"/>
    <property type="project" value="UniProtKB-KW"/>
</dbReference>
<keyword evidence="11" id="KW-0249">Electron transport</keyword>
<feature type="transmembrane region" description="Helical" evidence="15">
    <location>
        <begin position="67"/>
        <end position="88"/>
    </location>
</feature>
<evidence type="ECO:0000313" key="16">
    <source>
        <dbReference type="EMBL" id="ABM60840.1"/>
    </source>
</evidence>
<evidence type="ECO:0000256" key="2">
    <source>
        <dbReference type="ARBA" id="ARBA00004050"/>
    </source>
</evidence>
<dbReference type="EMBL" id="CP000544">
    <property type="protein sequence ID" value="ABM60840.1"/>
    <property type="molecule type" value="Genomic_DNA"/>
</dbReference>
<evidence type="ECO:0000256" key="13">
    <source>
        <dbReference type="ARBA" id="ARBA00023004"/>
    </source>
</evidence>
<keyword evidence="10" id="KW-0479">Metal-binding</keyword>
<evidence type="ECO:0000256" key="7">
    <source>
        <dbReference type="ARBA" id="ARBA00022532"/>
    </source>
</evidence>
<keyword evidence="13" id="KW-0408">Iron</keyword>
<evidence type="ECO:0000256" key="8">
    <source>
        <dbReference type="ARBA" id="ARBA00022617"/>
    </source>
</evidence>
<accession>A1WT28</accession>
<dbReference type="Gene3D" id="1.20.1300.10">
    <property type="entry name" value="Fumarate reductase/succinate dehydrogenase, transmembrane subunit"/>
    <property type="match status" value="1"/>
</dbReference>
<dbReference type="CDD" id="cd03495">
    <property type="entry name" value="SQR_TypeC_SdhD_like"/>
    <property type="match status" value="1"/>
</dbReference>
<evidence type="ECO:0000256" key="3">
    <source>
        <dbReference type="ARBA" id="ARBA00004141"/>
    </source>
</evidence>
<evidence type="ECO:0000256" key="4">
    <source>
        <dbReference type="ARBA" id="ARBA00005163"/>
    </source>
</evidence>
<dbReference type="GO" id="GO:0046872">
    <property type="term" value="F:metal ion binding"/>
    <property type="evidence" value="ECO:0007669"/>
    <property type="project" value="UniProtKB-KW"/>
</dbReference>
<gene>
    <name evidence="16" type="ordered locus">Hhal_0045</name>
</gene>
<dbReference type="STRING" id="349124.Hhal_0045"/>